<evidence type="ECO:0000313" key="2">
    <source>
        <dbReference type="Proteomes" id="UP001371305"/>
    </source>
</evidence>
<keyword evidence="2" id="KW-1185">Reference proteome</keyword>
<comment type="caution">
    <text evidence="1">The sequence shown here is derived from an EMBL/GenBank/DDBJ whole genome shotgun (WGS) entry which is preliminary data.</text>
</comment>
<proteinExistence type="predicted"/>
<dbReference type="Proteomes" id="UP001371305">
    <property type="component" value="Unassembled WGS sequence"/>
</dbReference>
<accession>A0ABU9ASK1</accession>
<name>A0ABU9ASK1_9BACT</name>
<reference evidence="1 2" key="1">
    <citation type="submission" date="2024-04" db="EMBL/GenBank/DDBJ databases">
        <title>Luteolibacter sp. isolated from soil.</title>
        <authorList>
            <person name="An J."/>
        </authorList>
    </citation>
    <scope>NUCLEOTIDE SEQUENCE [LARGE SCALE GENOMIC DNA]</scope>
    <source>
        <strain evidence="1 2">Y139</strain>
    </source>
</reference>
<dbReference type="EMBL" id="JBBUKT010000002">
    <property type="protein sequence ID" value="MEK7950493.1"/>
    <property type="molecule type" value="Genomic_DNA"/>
</dbReference>
<protein>
    <submittedName>
        <fullName evidence="1">Uncharacterized protein</fullName>
    </submittedName>
</protein>
<sequence>MKNAARFAFALALAVASLGWLPQETGKRKMRMAAAPVAPTMTAQVA</sequence>
<dbReference type="RefSeq" id="WP_341404098.1">
    <property type="nucleotide sequence ID" value="NZ_JBBUKT010000002.1"/>
</dbReference>
<gene>
    <name evidence="1" type="ORF">WKV53_08300</name>
</gene>
<organism evidence="1 2">
    <name type="scientific">Luteolibacter soli</name>
    <dbReference type="NCBI Taxonomy" id="3135280"/>
    <lineage>
        <taxon>Bacteria</taxon>
        <taxon>Pseudomonadati</taxon>
        <taxon>Verrucomicrobiota</taxon>
        <taxon>Verrucomicrobiia</taxon>
        <taxon>Verrucomicrobiales</taxon>
        <taxon>Verrucomicrobiaceae</taxon>
        <taxon>Luteolibacter</taxon>
    </lineage>
</organism>
<evidence type="ECO:0000313" key="1">
    <source>
        <dbReference type="EMBL" id="MEK7950493.1"/>
    </source>
</evidence>